<reference evidence="2 3" key="1">
    <citation type="journal article" date="2013" name="Genome Announc.">
        <title>Genome Sequence of Sporolactobacillus laevolacticus DSM442, an Efficient Polymer-Grade D-Lactate Producer from Agricultural Waste Cottonseed as a Nitrogen Source.</title>
        <authorList>
            <person name="Wang H."/>
            <person name="Wang L."/>
            <person name="Ju J."/>
            <person name="Yu B."/>
            <person name="Ma Y."/>
        </authorList>
    </citation>
    <scope>NUCLEOTIDE SEQUENCE [LARGE SCALE GENOMIC DNA]</scope>
    <source>
        <strain evidence="2 3">DSM 442</strain>
    </source>
</reference>
<dbReference type="RefSeq" id="WP_023509596.1">
    <property type="nucleotide sequence ID" value="NZ_AWTC01000005.1"/>
</dbReference>
<dbReference type="OrthoDB" id="2970800at2"/>
<comment type="caution">
    <text evidence="2">The sequence shown here is derived from an EMBL/GenBank/DDBJ whole genome shotgun (WGS) entry which is preliminary data.</text>
</comment>
<keyword evidence="3" id="KW-1185">Reference proteome</keyword>
<protein>
    <submittedName>
        <fullName evidence="2">Uncharacterized protein</fullName>
    </submittedName>
</protein>
<evidence type="ECO:0000256" key="1">
    <source>
        <dbReference type="SAM" id="Phobius"/>
    </source>
</evidence>
<evidence type="ECO:0000313" key="2">
    <source>
        <dbReference type="EMBL" id="EST12474.1"/>
    </source>
</evidence>
<name>V6J6S5_9BACL</name>
<evidence type="ECO:0000313" key="3">
    <source>
        <dbReference type="Proteomes" id="UP000018296"/>
    </source>
</evidence>
<sequence>MSRFAKIYVSVFSVIWIGYGCYSLIMKQPHSLTLLLFGTSFAIVFFFATWFSQWLLGNYKRVDAFSKSFFSKKVASRKQN</sequence>
<dbReference type="PROSITE" id="PS51257">
    <property type="entry name" value="PROKAR_LIPOPROTEIN"/>
    <property type="match status" value="1"/>
</dbReference>
<keyword evidence="1" id="KW-0812">Transmembrane</keyword>
<dbReference type="Proteomes" id="UP000018296">
    <property type="component" value="Unassembled WGS sequence"/>
</dbReference>
<keyword evidence="1" id="KW-1133">Transmembrane helix</keyword>
<proteinExistence type="predicted"/>
<dbReference type="EMBL" id="AWTC01000005">
    <property type="protein sequence ID" value="EST12474.1"/>
    <property type="molecule type" value="Genomic_DNA"/>
</dbReference>
<feature type="transmembrane region" description="Helical" evidence="1">
    <location>
        <begin position="31"/>
        <end position="51"/>
    </location>
</feature>
<organism evidence="2 3">
    <name type="scientific">Sporolactobacillus laevolacticus DSM 442</name>
    <dbReference type="NCBI Taxonomy" id="1395513"/>
    <lineage>
        <taxon>Bacteria</taxon>
        <taxon>Bacillati</taxon>
        <taxon>Bacillota</taxon>
        <taxon>Bacilli</taxon>
        <taxon>Bacillales</taxon>
        <taxon>Sporolactobacillaceae</taxon>
        <taxon>Sporolactobacillus</taxon>
    </lineage>
</organism>
<feature type="transmembrane region" description="Helical" evidence="1">
    <location>
        <begin position="7"/>
        <end position="25"/>
    </location>
</feature>
<keyword evidence="1" id="KW-0472">Membrane</keyword>
<dbReference type="eggNOG" id="ENOG5033GJC">
    <property type="taxonomic scope" value="Bacteria"/>
</dbReference>
<dbReference type="STRING" id="1395513.P343_06595"/>
<dbReference type="AlphaFoldDB" id="V6J6S5"/>
<gene>
    <name evidence="2" type="ORF">P343_06595</name>
</gene>
<accession>V6J6S5</accession>
<dbReference type="PATRIC" id="fig|1395513.3.peg.1335"/>